<feature type="transmembrane region" description="Helical" evidence="1">
    <location>
        <begin position="61"/>
        <end position="78"/>
    </location>
</feature>
<evidence type="ECO:0000313" key="2">
    <source>
        <dbReference type="EMBL" id="CAI2379142.1"/>
    </source>
</evidence>
<proteinExistence type="predicted"/>
<evidence type="ECO:0000256" key="1">
    <source>
        <dbReference type="SAM" id="Phobius"/>
    </source>
</evidence>
<reference evidence="2" key="1">
    <citation type="submission" date="2023-07" db="EMBL/GenBank/DDBJ databases">
        <authorList>
            <consortium name="AG Swart"/>
            <person name="Singh M."/>
            <person name="Singh A."/>
            <person name="Seah K."/>
            <person name="Emmerich C."/>
        </authorList>
    </citation>
    <scope>NUCLEOTIDE SEQUENCE</scope>
    <source>
        <strain evidence="2">DP1</strain>
    </source>
</reference>
<keyword evidence="1" id="KW-1133">Transmembrane helix</keyword>
<name>A0AAD1XVE7_EUPCR</name>
<feature type="transmembrane region" description="Helical" evidence="1">
    <location>
        <begin position="105"/>
        <end position="126"/>
    </location>
</feature>
<evidence type="ECO:0000313" key="3">
    <source>
        <dbReference type="Proteomes" id="UP001295684"/>
    </source>
</evidence>
<organism evidence="2 3">
    <name type="scientific">Euplotes crassus</name>
    <dbReference type="NCBI Taxonomy" id="5936"/>
    <lineage>
        <taxon>Eukaryota</taxon>
        <taxon>Sar</taxon>
        <taxon>Alveolata</taxon>
        <taxon>Ciliophora</taxon>
        <taxon>Intramacronucleata</taxon>
        <taxon>Spirotrichea</taxon>
        <taxon>Hypotrichia</taxon>
        <taxon>Euplotida</taxon>
        <taxon>Euplotidae</taxon>
        <taxon>Moneuplotes</taxon>
    </lineage>
</organism>
<keyword evidence="1" id="KW-0472">Membrane</keyword>
<keyword evidence="1" id="KW-0812">Transmembrane</keyword>
<gene>
    <name evidence="2" type="ORF">ECRASSUSDP1_LOCUS20551</name>
</gene>
<sequence length="146" mass="17006">MVSCPIEKKGDDATAAKRAIIVVTFFMFLIYVAAVVLAYVKKEAEIGKRAKRFMNDVAYRDLFFFMFVSIAHIAVPKAFPTIMIWFYLIAYIVHAVLFFVNKPQFLFVTFIVKSFFVFLVIMTLLIDKWCDYFLYRGNKNFGSVDK</sequence>
<dbReference type="EMBL" id="CAMPGE010020964">
    <property type="protein sequence ID" value="CAI2379142.1"/>
    <property type="molecule type" value="Genomic_DNA"/>
</dbReference>
<feature type="transmembrane region" description="Helical" evidence="1">
    <location>
        <begin position="84"/>
        <end position="100"/>
    </location>
</feature>
<protein>
    <submittedName>
        <fullName evidence="2">Uncharacterized protein</fullName>
    </submittedName>
</protein>
<feature type="transmembrane region" description="Helical" evidence="1">
    <location>
        <begin position="20"/>
        <end position="40"/>
    </location>
</feature>
<dbReference type="AlphaFoldDB" id="A0AAD1XVE7"/>
<dbReference type="Proteomes" id="UP001295684">
    <property type="component" value="Unassembled WGS sequence"/>
</dbReference>
<accession>A0AAD1XVE7</accession>
<keyword evidence="3" id="KW-1185">Reference proteome</keyword>
<comment type="caution">
    <text evidence="2">The sequence shown here is derived from an EMBL/GenBank/DDBJ whole genome shotgun (WGS) entry which is preliminary data.</text>
</comment>